<dbReference type="KEGG" id="aup:AsAng_0009190"/>
<name>A0A916DRH1_9BACT</name>
<dbReference type="EMBL" id="AP026867">
    <property type="protein sequence ID" value="BDS10211.1"/>
    <property type="molecule type" value="Genomic_DNA"/>
</dbReference>
<evidence type="ECO:0000256" key="1">
    <source>
        <dbReference type="SAM" id="Phobius"/>
    </source>
</evidence>
<dbReference type="AlphaFoldDB" id="A0A916DRH1"/>
<evidence type="ECO:0000313" key="2">
    <source>
        <dbReference type="EMBL" id="BDS10211.1"/>
    </source>
</evidence>
<dbReference type="Proteomes" id="UP001060919">
    <property type="component" value="Chromosome"/>
</dbReference>
<keyword evidence="1" id="KW-0812">Transmembrane</keyword>
<feature type="transmembrane region" description="Helical" evidence="1">
    <location>
        <begin position="44"/>
        <end position="64"/>
    </location>
</feature>
<protein>
    <submittedName>
        <fullName evidence="2">Uncharacterized protein</fullName>
    </submittedName>
</protein>
<feature type="transmembrane region" description="Helical" evidence="1">
    <location>
        <begin position="84"/>
        <end position="101"/>
    </location>
</feature>
<evidence type="ECO:0000313" key="3">
    <source>
        <dbReference type="Proteomes" id="UP001060919"/>
    </source>
</evidence>
<proteinExistence type="predicted"/>
<feature type="transmembrane region" description="Helical" evidence="1">
    <location>
        <begin position="6"/>
        <end position="37"/>
    </location>
</feature>
<organism evidence="2 3">
    <name type="scientific">Aureispira anguillae</name>
    <dbReference type="NCBI Taxonomy" id="2864201"/>
    <lineage>
        <taxon>Bacteria</taxon>
        <taxon>Pseudomonadati</taxon>
        <taxon>Bacteroidota</taxon>
        <taxon>Saprospiria</taxon>
        <taxon>Saprospirales</taxon>
        <taxon>Saprospiraceae</taxon>
        <taxon>Aureispira</taxon>
    </lineage>
</organism>
<reference evidence="2" key="1">
    <citation type="submission" date="2022-09" db="EMBL/GenBank/DDBJ databases">
        <title>Aureispira anguillicida sp. nov., isolated from Leptocephalus of Japanese eel Anguilla japonica.</title>
        <authorList>
            <person name="Yuasa K."/>
            <person name="Mekata T."/>
            <person name="Ikunari K."/>
        </authorList>
    </citation>
    <scope>NUCLEOTIDE SEQUENCE</scope>
    <source>
        <strain evidence="2">EL160426</strain>
    </source>
</reference>
<accession>A0A916DRH1</accession>
<gene>
    <name evidence="2" type="ORF">AsAng_0009190</name>
</gene>
<keyword evidence="1" id="KW-1133">Transmembrane helix</keyword>
<dbReference type="RefSeq" id="WP_264791540.1">
    <property type="nucleotide sequence ID" value="NZ_AP026867.1"/>
</dbReference>
<sequence>MTTKFFGAIGAIFLMGYLGTFIGWWGIALVAGIVGFVLQIQSGLSFFSGFLGGALFFGFYAYLLDSANESQLSTMMAEVLTFHPFWPTVAIGAILGGLGMLTGKYARDAFGGEQRAPKYRGKYR</sequence>
<keyword evidence="1" id="KW-0472">Membrane</keyword>
<keyword evidence="3" id="KW-1185">Reference proteome</keyword>